<protein>
    <submittedName>
        <fullName evidence="2">Uncharacterized protein</fullName>
    </submittedName>
</protein>
<dbReference type="AlphaFoldDB" id="A0A0F9SSL4"/>
<keyword evidence="1" id="KW-0175">Coiled coil</keyword>
<accession>A0A0F9SSL4</accession>
<name>A0A0F9SSL4_9ZZZZ</name>
<organism evidence="2">
    <name type="scientific">marine sediment metagenome</name>
    <dbReference type="NCBI Taxonomy" id="412755"/>
    <lineage>
        <taxon>unclassified sequences</taxon>
        <taxon>metagenomes</taxon>
        <taxon>ecological metagenomes</taxon>
    </lineage>
</organism>
<reference evidence="2" key="1">
    <citation type="journal article" date="2015" name="Nature">
        <title>Complex archaea that bridge the gap between prokaryotes and eukaryotes.</title>
        <authorList>
            <person name="Spang A."/>
            <person name="Saw J.H."/>
            <person name="Jorgensen S.L."/>
            <person name="Zaremba-Niedzwiedzka K."/>
            <person name="Martijn J."/>
            <person name="Lind A.E."/>
            <person name="van Eijk R."/>
            <person name="Schleper C."/>
            <person name="Guy L."/>
            <person name="Ettema T.J."/>
        </authorList>
    </citation>
    <scope>NUCLEOTIDE SEQUENCE</scope>
</reference>
<dbReference type="EMBL" id="LAZR01001730">
    <property type="protein sequence ID" value="KKN40031.1"/>
    <property type="molecule type" value="Genomic_DNA"/>
</dbReference>
<sequence length="410" mass="48831">MIEKNLEDFEEFYLEKINHLFFKIKKASKKLILDIRDNLIEVKVCLDHFIEVGKEKIESKALKSLHFFSDRIKREIDEIEVPEDEINYDIMMDLLNSIKKLFTSINEIARKSLPKFQKEVQPQIKELNYLTRKLGKKQAVLDGFLRKKYTDVKEAEYLMKKLPKIFTLKENIENAKTDLDQFEEEIEERSRKQDDLNSQLIELEKNELFNELEKVKNKLFQLQIKINDEIGFKKALKKLKFELEKNSILVPNVDLNYLKDFLKNPIKILVSERKDLPKFTSLMVQLRHALEENKLNLKSETKQKTIEHINAIFDEKLLQENIENYLGFKDKIKTIEGKIKEAGLAKKLEDLKNQITMNAVKLEHVQNDHNRKNKDYTRYLSTLKNDREEFQTYVENVVKEKIKINIVFTF</sequence>
<comment type="caution">
    <text evidence="2">The sequence shown here is derived from an EMBL/GenBank/DDBJ whole genome shotgun (WGS) entry which is preliminary data.</text>
</comment>
<feature type="coiled-coil region" evidence="1">
    <location>
        <begin position="165"/>
        <end position="225"/>
    </location>
</feature>
<evidence type="ECO:0000256" key="1">
    <source>
        <dbReference type="SAM" id="Coils"/>
    </source>
</evidence>
<proteinExistence type="predicted"/>
<evidence type="ECO:0000313" key="2">
    <source>
        <dbReference type="EMBL" id="KKN40031.1"/>
    </source>
</evidence>
<gene>
    <name evidence="2" type="ORF">LCGC14_0737530</name>
</gene>